<dbReference type="AlphaFoldDB" id="A0A1I7TG84"/>
<dbReference type="STRING" id="1561998.A0A1I7TG84"/>
<sequence length="978" mass="110802">MSIGIDLGTTFSCVAYYQNGQVNVLENENGCRTTPSVLAMTEDGECLIGQHAKDVITKATSSLFDVKRIIGRRYDDVLLQRDMPLWPFRVERESDGTPYLQIQNDSKKVKFSATTVSSLILKCLKENAERKLGIEVKSAVITVPAYFNATQRRATEEAAVLAGFKVLRILNEPTAAAIAYSLKGERLSRRNILIYDLGGGTFDVAVVNVEGPRITVKAKGGDTHLGGQDIDNIIMIKMIEEFNRRHGMDLKGNYRALKRIRKAAETAKITLSAGTVARVELECLHLGIDFIMKITRADFESWIENLLMATVIHVERALREANLKKSQINEIVLVGGSTRIPLLKKIIKASFEQNTKICESIHPDEAVAYGAAVMAAVLSGVEEVQDMRLIDMIPMSIGVQCNRDYMSVLIKKGTVFPCTKKKTFINSEDYQTLINVPVYEGERALCSHNRQLGEISLPILPKKRGESVVDITLEVDHNGILQATALDLNTKSAITTTIVYDHCTFTQPEIDEITNQSEEDRMFDESFRARYKQLQKSEDMAYDYKNRLEKIKGSVDREKFLNLMETVEREISWLEMYFLATWSPRVLIFYATKRRRLIAVFGTVSSQKAFHSRRLGTEGQIVGRILSEYDPSSRPPVRDHADNSAILVIANIFLNRLIWHNNYAEVDLYLRQQWQDSRLKYDVDTREGIDEIRLPQNRKIWEPDTYFTSGRELSRSDKNAKHIVVEPSGYVRSSERILLELPYTYGTMFPFTNSRQFTIKLGSYNYDIDDIVYLWANSPPLVNPIEVSHDLLKGDLTFEEASAGDCVGNYTVGVYSCIDAHVYFSASTLSGLMSWFLPSLFLLIGSWLHFWIHGSWSVPRTISAAVPFFILAAYYIFMREDSYTQAQGAWLGFCLVFTFFSFVEYFLVICCGGRRSIRYKTLGAQEEHPMGAAKETVEVAYDQGCSSFRNNNGIDVISRVAFPIVTVIFLIIYFIFIV</sequence>
<keyword evidence="8" id="KW-1185">Reference proteome</keyword>
<dbReference type="Gene3D" id="2.60.34.10">
    <property type="entry name" value="Substrate Binding Domain Of DNAk, Chain A, domain 1"/>
    <property type="match status" value="1"/>
</dbReference>
<dbReference type="InterPro" id="IPR043129">
    <property type="entry name" value="ATPase_NBD"/>
</dbReference>
<dbReference type="InterPro" id="IPR036719">
    <property type="entry name" value="Neuro-gated_channel_TM_sf"/>
</dbReference>
<dbReference type="InterPro" id="IPR038050">
    <property type="entry name" value="Neuro_actylchol_rec"/>
</dbReference>
<dbReference type="PRINTS" id="PR00301">
    <property type="entry name" value="HEATSHOCK70"/>
</dbReference>
<dbReference type="InterPro" id="IPR006202">
    <property type="entry name" value="Neur_chan_lig-bd"/>
</dbReference>
<dbReference type="InterPro" id="IPR013126">
    <property type="entry name" value="Hsp_70_fam"/>
</dbReference>
<evidence type="ECO:0000256" key="2">
    <source>
        <dbReference type="ARBA" id="ARBA00007381"/>
    </source>
</evidence>
<feature type="domain" description="Neurotransmitter-gated ion-channel ligand-binding" evidence="7">
    <location>
        <begin position="619"/>
        <end position="783"/>
    </location>
</feature>
<dbReference type="GO" id="GO:0005230">
    <property type="term" value="F:extracellular ligand-gated monoatomic ion channel activity"/>
    <property type="evidence" value="ECO:0007669"/>
    <property type="project" value="InterPro"/>
</dbReference>
<feature type="transmembrane region" description="Helical" evidence="6">
    <location>
        <begin position="858"/>
        <end position="877"/>
    </location>
</feature>
<accession>A0A1I7TG84</accession>
<evidence type="ECO:0000256" key="6">
    <source>
        <dbReference type="SAM" id="Phobius"/>
    </source>
</evidence>
<keyword evidence="4" id="KW-0067">ATP-binding</keyword>
<feature type="transmembrane region" description="Helical" evidence="6">
    <location>
        <begin position="956"/>
        <end position="976"/>
    </location>
</feature>
<evidence type="ECO:0000256" key="5">
    <source>
        <dbReference type="ARBA" id="ARBA00023186"/>
    </source>
</evidence>
<dbReference type="InterPro" id="IPR029047">
    <property type="entry name" value="HSP70_peptide-bd_sf"/>
</dbReference>
<comment type="subcellular location">
    <subcellularLocation>
        <location evidence="1">Membrane</location>
        <topology evidence="1">Multi-pass membrane protein</topology>
    </subcellularLocation>
</comment>
<dbReference type="FunFam" id="3.90.640.10:FF:000010">
    <property type="entry name" value="heat shock 70 kDa protein 14"/>
    <property type="match status" value="1"/>
</dbReference>
<comment type="similarity">
    <text evidence="2">Belongs to the heat shock protein 70 family.</text>
</comment>
<proteinExistence type="inferred from homology"/>
<evidence type="ECO:0000313" key="8">
    <source>
        <dbReference type="Proteomes" id="UP000095282"/>
    </source>
</evidence>
<dbReference type="GO" id="GO:0006950">
    <property type="term" value="P:response to stress"/>
    <property type="evidence" value="ECO:0007669"/>
    <property type="project" value="UniProtKB-ARBA"/>
</dbReference>
<dbReference type="Gene3D" id="3.30.420.40">
    <property type="match status" value="2"/>
</dbReference>
<dbReference type="Gene3D" id="2.70.170.10">
    <property type="entry name" value="Neurotransmitter-gated ion-channel ligand-binding domain"/>
    <property type="match status" value="1"/>
</dbReference>
<dbReference type="GO" id="GO:0140662">
    <property type="term" value="F:ATP-dependent protein folding chaperone"/>
    <property type="evidence" value="ECO:0007669"/>
    <property type="project" value="InterPro"/>
</dbReference>
<keyword evidence="6" id="KW-0812">Transmembrane</keyword>
<dbReference type="FunFam" id="3.30.420.40:FF:000046">
    <property type="entry name" value="Chaperone protein HscA"/>
    <property type="match status" value="1"/>
</dbReference>
<evidence type="ECO:0000256" key="1">
    <source>
        <dbReference type="ARBA" id="ARBA00004141"/>
    </source>
</evidence>
<dbReference type="Pfam" id="PF02931">
    <property type="entry name" value="Neur_chan_LBD"/>
    <property type="match status" value="1"/>
</dbReference>
<keyword evidence="3" id="KW-0547">Nucleotide-binding</keyword>
<dbReference type="WBParaSite" id="Csp11.Scaffold605.g5634.t3">
    <property type="protein sequence ID" value="Csp11.Scaffold605.g5634.t3"/>
    <property type="gene ID" value="Csp11.Scaffold605.g5634"/>
</dbReference>
<dbReference type="Gene3D" id="1.20.58.390">
    <property type="entry name" value="Neurotransmitter-gated ion-channel transmembrane domain"/>
    <property type="match status" value="1"/>
</dbReference>
<dbReference type="InterPro" id="IPR036734">
    <property type="entry name" value="Neur_chan_lig-bd_sf"/>
</dbReference>
<dbReference type="SUPFAM" id="SSF63712">
    <property type="entry name" value="Nicotinic receptor ligand binding domain-like"/>
    <property type="match status" value="1"/>
</dbReference>
<keyword evidence="5" id="KW-0143">Chaperone</keyword>
<dbReference type="SUPFAM" id="SSF90112">
    <property type="entry name" value="Neurotransmitter-gated ion-channel transmembrane pore"/>
    <property type="match status" value="1"/>
</dbReference>
<keyword evidence="6" id="KW-0472">Membrane</keyword>
<dbReference type="GO" id="GO:0016020">
    <property type="term" value="C:membrane"/>
    <property type="evidence" value="ECO:0007669"/>
    <property type="project" value="UniProtKB-SubCell"/>
</dbReference>
<dbReference type="PROSITE" id="PS01036">
    <property type="entry name" value="HSP70_3"/>
    <property type="match status" value="1"/>
</dbReference>
<dbReference type="PANTHER" id="PTHR19375">
    <property type="entry name" value="HEAT SHOCK PROTEIN 70KDA"/>
    <property type="match status" value="1"/>
</dbReference>
<dbReference type="GO" id="GO:0005524">
    <property type="term" value="F:ATP binding"/>
    <property type="evidence" value="ECO:0007669"/>
    <property type="project" value="UniProtKB-KW"/>
</dbReference>
<dbReference type="InterPro" id="IPR018181">
    <property type="entry name" value="Heat_shock_70_CS"/>
</dbReference>
<evidence type="ECO:0000313" key="9">
    <source>
        <dbReference type="WBParaSite" id="Csp11.Scaffold605.g5634.t3"/>
    </source>
</evidence>
<evidence type="ECO:0000256" key="4">
    <source>
        <dbReference type="ARBA" id="ARBA00022840"/>
    </source>
</evidence>
<feature type="transmembrane region" description="Helical" evidence="6">
    <location>
        <begin position="832"/>
        <end position="851"/>
    </location>
</feature>
<name>A0A1I7TG84_9PELO</name>
<feature type="transmembrane region" description="Helical" evidence="6">
    <location>
        <begin position="889"/>
        <end position="910"/>
    </location>
</feature>
<keyword evidence="6" id="KW-1133">Transmembrane helix</keyword>
<dbReference type="Proteomes" id="UP000095282">
    <property type="component" value="Unplaced"/>
</dbReference>
<dbReference type="SUPFAM" id="SSF53067">
    <property type="entry name" value="Actin-like ATPase domain"/>
    <property type="match status" value="2"/>
</dbReference>
<protein>
    <submittedName>
        <fullName evidence="9">Neur_chan_LBD domain-containing protein</fullName>
    </submittedName>
</protein>
<dbReference type="CDD" id="cd24028">
    <property type="entry name" value="ASKHA_NBD_HSP70_HSPA1-like"/>
    <property type="match status" value="1"/>
</dbReference>
<dbReference type="PROSITE" id="PS00297">
    <property type="entry name" value="HSP70_1"/>
    <property type="match status" value="1"/>
</dbReference>
<reference evidence="9" key="1">
    <citation type="submission" date="2016-11" db="UniProtKB">
        <authorList>
            <consortium name="WormBaseParasite"/>
        </authorList>
    </citation>
    <scope>IDENTIFICATION</scope>
</reference>
<dbReference type="Gene3D" id="3.90.640.10">
    <property type="entry name" value="Actin, Chain A, domain 4"/>
    <property type="match status" value="1"/>
</dbReference>
<dbReference type="CDD" id="cd18987">
    <property type="entry name" value="LGIC_ECD_anion"/>
    <property type="match status" value="1"/>
</dbReference>
<evidence type="ECO:0000256" key="3">
    <source>
        <dbReference type="ARBA" id="ARBA00022741"/>
    </source>
</evidence>
<dbReference type="FunFam" id="3.30.30.30:FF:000001">
    <property type="entry name" value="heat shock 70 kDa protein-like"/>
    <property type="match status" value="1"/>
</dbReference>
<dbReference type="SUPFAM" id="SSF100920">
    <property type="entry name" value="Heat shock protein 70kD (HSP70), peptide-binding domain"/>
    <property type="match status" value="1"/>
</dbReference>
<organism evidence="8 9">
    <name type="scientific">Caenorhabditis tropicalis</name>
    <dbReference type="NCBI Taxonomy" id="1561998"/>
    <lineage>
        <taxon>Eukaryota</taxon>
        <taxon>Metazoa</taxon>
        <taxon>Ecdysozoa</taxon>
        <taxon>Nematoda</taxon>
        <taxon>Chromadorea</taxon>
        <taxon>Rhabditida</taxon>
        <taxon>Rhabditina</taxon>
        <taxon>Rhabditomorpha</taxon>
        <taxon>Rhabditoidea</taxon>
        <taxon>Rhabditidae</taxon>
        <taxon>Peloderinae</taxon>
        <taxon>Caenorhabditis</taxon>
    </lineage>
</organism>
<evidence type="ECO:0000259" key="7">
    <source>
        <dbReference type="Pfam" id="PF02931"/>
    </source>
</evidence>
<dbReference type="Pfam" id="PF00012">
    <property type="entry name" value="HSP70"/>
    <property type="match status" value="1"/>
</dbReference>